<keyword evidence="7" id="KW-1133">Transmembrane helix</keyword>
<organism evidence="10 11">
    <name type="scientific">Merdimonas faecis</name>
    <dbReference type="NCBI Taxonomy" id="1653435"/>
    <lineage>
        <taxon>Bacteria</taxon>
        <taxon>Bacillati</taxon>
        <taxon>Bacillota</taxon>
        <taxon>Clostridia</taxon>
        <taxon>Lachnospirales</taxon>
        <taxon>Lachnospiraceae</taxon>
        <taxon>Merdimonas</taxon>
    </lineage>
</organism>
<evidence type="ECO:0000256" key="3">
    <source>
        <dbReference type="ARBA" id="ARBA00022670"/>
    </source>
</evidence>
<comment type="caution">
    <text evidence="10">The sequence shown here is derived from an EMBL/GenBank/DDBJ whole genome shotgun (WGS) entry which is preliminary data.</text>
</comment>
<keyword evidence="2" id="KW-1003">Cell membrane</keyword>
<dbReference type="PRINTS" id="PR00781">
    <property type="entry name" value="LIPOSIGPTASE"/>
</dbReference>
<evidence type="ECO:0000256" key="2">
    <source>
        <dbReference type="ARBA" id="ARBA00022475"/>
    </source>
</evidence>
<evidence type="ECO:0000313" key="10">
    <source>
        <dbReference type="EMBL" id="HJH49936.1"/>
    </source>
</evidence>
<reference evidence="10" key="1">
    <citation type="journal article" date="2021" name="PeerJ">
        <title>Extensive microbial diversity within the chicken gut microbiome revealed by metagenomics and culture.</title>
        <authorList>
            <person name="Gilroy R."/>
            <person name="Ravi A."/>
            <person name="Getino M."/>
            <person name="Pursley I."/>
            <person name="Horton D.L."/>
            <person name="Alikhan N.F."/>
            <person name="Baker D."/>
            <person name="Gharbi K."/>
            <person name="Hall N."/>
            <person name="Watson M."/>
            <person name="Adriaenssens E.M."/>
            <person name="Foster-Nyarko E."/>
            <person name="Jarju S."/>
            <person name="Secka A."/>
            <person name="Antonio M."/>
            <person name="Oren A."/>
            <person name="Chaudhuri R.R."/>
            <person name="La Ragione R."/>
            <person name="Hildebrand F."/>
            <person name="Pallen M.J."/>
        </authorList>
    </citation>
    <scope>NUCLEOTIDE SEQUENCE</scope>
    <source>
        <strain evidence="10">USAMLcec4-12693</strain>
    </source>
</reference>
<keyword evidence="5" id="KW-0064">Aspartyl protease</keyword>
<gene>
    <name evidence="10" type="ORF">K8V39_06710</name>
</gene>
<dbReference type="AlphaFoldDB" id="A0A9D3AJM6"/>
<keyword evidence="8" id="KW-0472">Membrane</keyword>
<dbReference type="RefSeq" id="WP_270644934.1">
    <property type="nucleotide sequence ID" value="NZ_DYXE01000058.1"/>
</dbReference>
<dbReference type="EMBL" id="DYXE01000058">
    <property type="protein sequence ID" value="HJH49936.1"/>
    <property type="molecule type" value="Genomic_DNA"/>
</dbReference>
<evidence type="ECO:0000256" key="5">
    <source>
        <dbReference type="ARBA" id="ARBA00022750"/>
    </source>
</evidence>
<proteinExistence type="inferred from homology"/>
<dbReference type="PANTHER" id="PTHR33695">
    <property type="entry name" value="LIPOPROTEIN SIGNAL PEPTIDASE"/>
    <property type="match status" value="1"/>
</dbReference>
<evidence type="ECO:0000256" key="7">
    <source>
        <dbReference type="ARBA" id="ARBA00022989"/>
    </source>
</evidence>
<keyword evidence="4" id="KW-0812">Transmembrane</keyword>
<evidence type="ECO:0000256" key="6">
    <source>
        <dbReference type="ARBA" id="ARBA00022801"/>
    </source>
</evidence>
<keyword evidence="3" id="KW-0645">Protease</keyword>
<reference evidence="10" key="2">
    <citation type="submission" date="2021-09" db="EMBL/GenBank/DDBJ databases">
        <authorList>
            <person name="Gilroy R."/>
        </authorList>
    </citation>
    <scope>NUCLEOTIDE SEQUENCE</scope>
    <source>
        <strain evidence="10">USAMLcec4-12693</strain>
    </source>
</reference>
<evidence type="ECO:0000256" key="9">
    <source>
        <dbReference type="RuleBase" id="RU004181"/>
    </source>
</evidence>
<keyword evidence="6" id="KW-0378">Hydrolase</keyword>
<protein>
    <submittedName>
        <fullName evidence="10">Signal peptidase II</fullName>
    </submittedName>
</protein>
<comment type="similarity">
    <text evidence="1 9">Belongs to the peptidase A8 family.</text>
</comment>
<sequence length="151" mass="16865">MRRWMPGMFAVLLGADEVMKQYVEDYMEPGEERRIAGGKLLLRRIHNPGFALGTLEDQPKIVRNVSVAAAVPVFAWWLSLIWRKGHWIEKTGSTLAAAGAAGNLMDRLLRGKVVDYIGFRTRSSFFSKLTANLADLYLAAGSLLMAVRKIL</sequence>
<dbReference type="Pfam" id="PF01252">
    <property type="entry name" value="Peptidase_A8"/>
    <property type="match status" value="1"/>
</dbReference>
<evidence type="ECO:0000256" key="8">
    <source>
        <dbReference type="ARBA" id="ARBA00023136"/>
    </source>
</evidence>
<accession>A0A9D3AJM6</accession>
<dbReference type="GO" id="GO:0016020">
    <property type="term" value="C:membrane"/>
    <property type="evidence" value="ECO:0007669"/>
    <property type="project" value="InterPro"/>
</dbReference>
<evidence type="ECO:0000256" key="4">
    <source>
        <dbReference type="ARBA" id="ARBA00022692"/>
    </source>
</evidence>
<dbReference type="GO" id="GO:0004190">
    <property type="term" value="F:aspartic-type endopeptidase activity"/>
    <property type="evidence" value="ECO:0007669"/>
    <property type="project" value="UniProtKB-KW"/>
</dbReference>
<evidence type="ECO:0000256" key="1">
    <source>
        <dbReference type="ARBA" id="ARBA00006139"/>
    </source>
</evidence>
<evidence type="ECO:0000313" key="11">
    <source>
        <dbReference type="Proteomes" id="UP000813420"/>
    </source>
</evidence>
<dbReference type="GO" id="GO:0006508">
    <property type="term" value="P:proteolysis"/>
    <property type="evidence" value="ECO:0007669"/>
    <property type="project" value="UniProtKB-KW"/>
</dbReference>
<dbReference type="PANTHER" id="PTHR33695:SF1">
    <property type="entry name" value="LIPOPROTEIN SIGNAL PEPTIDASE"/>
    <property type="match status" value="1"/>
</dbReference>
<name>A0A9D3AJM6_9FIRM</name>
<dbReference type="InterPro" id="IPR001872">
    <property type="entry name" value="Peptidase_A8"/>
</dbReference>
<dbReference type="Proteomes" id="UP000813420">
    <property type="component" value="Unassembled WGS sequence"/>
</dbReference>